<feature type="region of interest" description="Disordered" evidence="1">
    <location>
        <begin position="1"/>
        <end position="172"/>
    </location>
</feature>
<dbReference type="GO" id="GO:0005634">
    <property type="term" value="C:nucleus"/>
    <property type="evidence" value="ECO:0007669"/>
    <property type="project" value="TreeGrafter"/>
</dbReference>
<dbReference type="GO" id="GO:0000785">
    <property type="term" value="C:chromatin"/>
    <property type="evidence" value="ECO:0007669"/>
    <property type="project" value="TreeGrafter"/>
</dbReference>
<feature type="domain" description="N-acetyltransferase ESCO acetyl-transferase" evidence="2">
    <location>
        <begin position="381"/>
        <end position="451"/>
    </location>
</feature>
<gene>
    <name evidence="3" type="ORF">BMF94_2891</name>
</gene>
<dbReference type="STRING" id="741276.A0A2S5BBC4"/>
<dbReference type="OrthoDB" id="428854at2759"/>
<evidence type="ECO:0000259" key="2">
    <source>
        <dbReference type="Pfam" id="PF13880"/>
    </source>
</evidence>
<dbReference type="GO" id="GO:0007064">
    <property type="term" value="P:mitotic sister chromatid cohesion"/>
    <property type="evidence" value="ECO:0007669"/>
    <property type="project" value="TreeGrafter"/>
</dbReference>
<dbReference type="GO" id="GO:0061733">
    <property type="term" value="F:protein-lysine-acetyltransferase activity"/>
    <property type="evidence" value="ECO:0007669"/>
    <property type="project" value="TreeGrafter"/>
</dbReference>
<feature type="compositionally biased region" description="Polar residues" evidence="1">
    <location>
        <begin position="33"/>
        <end position="45"/>
    </location>
</feature>
<name>A0A2S5BBC4_9BASI</name>
<keyword evidence="4" id="KW-1185">Reference proteome</keyword>
<evidence type="ECO:0000313" key="3">
    <source>
        <dbReference type="EMBL" id="POY74079.1"/>
    </source>
</evidence>
<feature type="compositionally biased region" description="Low complexity" evidence="1">
    <location>
        <begin position="80"/>
        <end position="103"/>
    </location>
</feature>
<dbReference type="Proteomes" id="UP000237144">
    <property type="component" value="Unassembled WGS sequence"/>
</dbReference>
<evidence type="ECO:0000313" key="4">
    <source>
        <dbReference type="Proteomes" id="UP000237144"/>
    </source>
</evidence>
<dbReference type="Pfam" id="PF13880">
    <property type="entry name" value="Acetyltransf_13"/>
    <property type="match status" value="1"/>
</dbReference>
<evidence type="ECO:0000256" key="1">
    <source>
        <dbReference type="SAM" id="MobiDB-lite"/>
    </source>
</evidence>
<dbReference type="PANTHER" id="PTHR45884:SF2">
    <property type="entry name" value="N-ACETYLTRANSFERASE ECO"/>
    <property type="match status" value="1"/>
</dbReference>
<sequence length="454" mass="48582">MAERSRPAVKRTYGSRKPLLSSPAGMNEMDEPMTTTTNANAQTGPRRTPVVKRTYGNQAPRTTTPRATAPATPTRHRIAPARSSSPATTSRRSTPPTSPGPASFEASAVLSSVDTKVDPGPAMRRNASRAATPKGDLRSFFQRQSPPKKRARLSPPVRQSTQSLSGSGLSQDCDASSSDSACAVAGPSTSRLGIAVAKPVKLEQLYLDPFKNAGNATLSCPTCALSYSRAPDDLAFHAKHHKKVVNGCEWISRDEANGVAVLETAAEWGTHKGGKILMVDWAVADAAVKRKLKDVLCTIDTELSSTSLTLAQLDKSKVFLFVTPQRKVIACAVVQRITVAYQAVNSSTLQNGEALPGPGPDELVRFGEDEGAIFCSPDPLPTLLGVQRIWTTTTSRRHGLASRLLDCVAARYIYGSPIPPSRRKDDVAFSQPTGKGHKLAKAWTGSEAIRVFVE</sequence>
<proteinExistence type="predicted"/>
<feature type="compositionally biased region" description="Low complexity" evidence="1">
    <location>
        <begin position="159"/>
        <end position="172"/>
    </location>
</feature>
<reference evidence="3 4" key="1">
    <citation type="journal article" date="2018" name="Front. Microbiol.">
        <title>Prospects for Fungal Bioremediation of Acidic Radioactive Waste Sites: Characterization and Genome Sequence of Rhodotorula taiwanensis MD1149.</title>
        <authorList>
            <person name="Tkavc R."/>
            <person name="Matrosova V.Y."/>
            <person name="Grichenko O.E."/>
            <person name="Gostincar C."/>
            <person name="Volpe R.P."/>
            <person name="Klimenkova P."/>
            <person name="Gaidamakova E.K."/>
            <person name="Zhou C.E."/>
            <person name="Stewart B.J."/>
            <person name="Lyman M.G."/>
            <person name="Malfatti S.A."/>
            <person name="Rubinfeld B."/>
            <person name="Courtot M."/>
            <person name="Singh J."/>
            <person name="Dalgard C.L."/>
            <person name="Hamilton T."/>
            <person name="Frey K.G."/>
            <person name="Gunde-Cimerman N."/>
            <person name="Dugan L."/>
            <person name="Daly M.J."/>
        </authorList>
    </citation>
    <scope>NUCLEOTIDE SEQUENCE [LARGE SCALE GENOMIC DNA]</scope>
    <source>
        <strain evidence="3 4">MD1149</strain>
    </source>
</reference>
<dbReference type="InterPro" id="IPR028009">
    <property type="entry name" value="ESCO_Acetyltransf_dom"/>
</dbReference>
<feature type="compositionally biased region" description="Low complexity" evidence="1">
    <location>
        <begin position="59"/>
        <end position="73"/>
    </location>
</feature>
<accession>A0A2S5BBC4</accession>
<organism evidence="3 4">
    <name type="scientific">Rhodotorula taiwanensis</name>
    <dbReference type="NCBI Taxonomy" id="741276"/>
    <lineage>
        <taxon>Eukaryota</taxon>
        <taxon>Fungi</taxon>
        <taxon>Dikarya</taxon>
        <taxon>Basidiomycota</taxon>
        <taxon>Pucciniomycotina</taxon>
        <taxon>Microbotryomycetes</taxon>
        <taxon>Sporidiobolales</taxon>
        <taxon>Sporidiobolaceae</taxon>
        <taxon>Rhodotorula</taxon>
    </lineage>
</organism>
<dbReference type="PANTHER" id="PTHR45884">
    <property type="entry name" value="N-ACETYLTRANSFERASE ECO"/>
    <property type="match status" value="1"/>
</dbReference>
<comment type="caution">
    <text evidence="3">The sequence shown here is derived from an EMBL/GenBank/DDBJ whole genome shotgun (WGS) entry which is preliminary data.</text>
</comment>
<dbReference type="AlphaFoldDB" id="A0A2S5BBC4"/>
<protein>
    <recommendedName>
        <fullName evidence="2">N-acetyltransferase ESCO acetyl-transferase domain-containing protein</fullName>
    </recommendedName>
</protein>
<dbReference type="EMBL" id="PJQD01000029">
    <property type="protein sequence ID" value="POY74079.1"/>
    <property type="molecule type" value="Genomic_DNA"/>
</dbReference>